<keyword evidence="3" id="KW-0255">Endonuclease</keyword>
<dbReference type="Proteomes" id="UP000242141">
    <property type="component" value="Unassembled WGS sequence"/>
</dbReference>
<evidence type="ECO:0000256" key="1">
    <source>
        <dbReference type="ARBA" id="ARBA00022722"/>
    </source>
</evidence>
<evidence type="ECO:0000256" key="3">
    <source>
        <dbReference type="ARBA" id="ARBA00022759"/>
    </source>
</evidence>
<keyword evidence="8" id="KW-1185">Reference proteome</keyword>
<dbReference type="REBASE" id="126500">
    <property type="entry name" value="HcrPsORF2460P"/>
</dbReference>
<keyword evidence="1" id="KW-0540">Nuclease</keyword>
<name>A0A0G7ZN51_9MOLU</name>
<gene>
    <name evidence="7" type="ORF">HEPPS_02450</name>
</gene>
<proteinExistence type="predicted"/>
<keyword evidence="4" id="KW-0378">Hydrolase</keyword>
<evidence type="ECO:0000256" key="2">
    <source>
        <dbReference type="ARBA" id="ARBA00022747"/>
    </source>
</evidence>
<sequence>MNINQEKLEKIISNNMNDLIESKMELKTFNKKNVNNKNKIHFLPIEFRNLISFMQSINISFGNFIEKLIRDIIKEDKKYNLSDLSGKKIPGIISNEENNAIENYMREKKLNLDFLINVEYKDFLLNTKFRKKDIDLLLYDNDNNYYLFEIKYLDNHDTGKHENIYKKLFETTFALRRYFEQNKINYKKIEPILYFFNEEKRWKVDYLEENKNLLRGKEFWTKFSNISFEDLKKVFSNISNNEIIKNNLKSKVNNILFNHIL</sequence>
<dbReference type="InterPro" id="IPR019045">
    <property type="entry name" value="Restrct_endonuc_II_HinfI"/>
</dbReference>
<dbReference type="Pfam" id="PF09520">
    <property type="entry name" value="RE_TdeIII"/>
    <property type="match status" value="1"/>
</dbReference>
<dbReference type="EC" id="3.1.21.4" evidence="6"/>
<evidence type="ECO:0000256" key="5">
    <source>
        <dbReference type="ARBA" id="ARBA00093760"/>
    </source>
</evidence>
<reference evidence="8" key="1">
    <citation type="submission" date="2015-05" db="EMBL/GenBank/DDBJ databases">
        <authorList>
            <person name="Collingro A."/>
        </authorList>
    </citation>
    <scope>NUCLEOTIDE SEQUENCE [LARGE SCALE GENOMIC DNA]</scope>
    <source>
        <strain evidence="8">Ps</strain>
    </source>
</reference>
<evidence type="ECO:0000256" key="4">
    <source>
        <dbReference type="ARBA" id="ARBA00022801"/>
    </source>
</evidence>
<evidence type="ECO:0000313" key="7">
    <source>
        <dbReference type="EMBL" id="CRX37041.1"/>
    </source>
</evidence>
<comment type="catalytic activity">
    <reaction evidence="5">
        <text>Endonucleolytic cleavage of DNA to give specific double-stranded fragments with terminal 5'-phosphates.</text>
        <dbReference type="EC" id="3.1.21.4"/>
    </reaction>
</comment>
<evidence type="ECO:0000313" key="8">
    <source>
        <dbReference type="Proteomes" id="UP000242141"/>
    </source>
</evidence>
<dbReference type="EMBL" id="CWGI01000001">
    <property type="protein sequence ID" value="CRX37041.1"/>
    <property type="molecule type" value="Genomic_DNA"/>
</dbReference>
<protein>
    <recommendedName>
        <fullName evidence="6">type II site-specific deoxyribonuclease</fullName>
        <ecNumber evidence="6">3.1.21.4</ecNumber>
    </recommendedName>
</protein>
<keyword evidence="2" id="KW-0680">Restriction system</keyword>
<evidence type="ECO:0000256" key="6">
    <source>
        <dbReference type="ARBA" id="ARBA00093790"/>
    </source>
</evidence>
<dbReference type="AlphaFoldDB" id="A0A0G7ZN51"/>
<accession>A0A0G7ZN51</accession>
<organism evidence="7 8">
    <name type="scientific">Candidatus Hepatoplasma crinochetorum</name>
    <dbReference type="NCBI Taxonomy" id="295596"/>
    <lineage>
        <taxon>Bacteria</taxon>
        <taxon>Bacillati</taxon>
        <taxon>Mycoplasmatota</taxon>
        <taxon>Mollicutes</taxon>
        <taxon>Candidatus Hepatoplasmataceae</taxon>
        <taxon>Candidatus Hepatoplasma</taxon>
    </lineage>
</organism>